<evidence type="ECO:0000313" key="1">
    <source>
        <dbReference type="EMBL" id="GAA4229887.1"/>
    </source>
</evidence>
<dbReference type="EMBL" id="BAABAS010000005">
    <property type="protein sequence ID" value="GAA4229887.1"/>
    <property type="molecule type" value="Genomic_DNA"/>
</dbReference>
<gene>
    <name evidence="1" type="ORF">GCM10022254_23360</name>
</gene>
<sequence length="151" mass="17183">MISESPISPEEQEAVLRDVGGGVLAAAPDGWTQLRFRLDVTTELASNRFEATMEDGSIVHLSAPDRPRRSLQKLREQMYSPGKGAWFTARYVIVRPGRYSVEFDYENEPDFGFEIDALTYANDLKSFPRDDEHIPDWLRQKINESEASEEG</sequence>
<keyword evidence="2" id="KW-1185">Reference proteome</keyword>
<protein>
    <submittedName>
        <fullName evidence="1">Uncharacterized protein</fullName>
    </submittedName>
</protein>
<dbReference type="SUPFAM" id="SSF160424">
    <property type="entry name" value="BH3703-like"/>
    <property type="match status" value="1"/>
</dbReference>
<name>A0ABP8BXR7_9ACTN</name>
<organism evidence="1 2">
    <name type="scientific">Actinomadura meridiana</name>
    <dbReference type="NCBI Taxonomy" id="559626"/>
    <lineage>
        <taxon>Bacteria</taxon>
        <taxon>Bacillati</taxon>
        <taxon>Actinomycetota</taxon>
        <taxon>Actinomycetes</taxon>
        <taxon>Streptosporangiales</taxon>
        <taxon>Thermomonosporaceae</taxon>
        <taxon>Actinomadura</taxon>
    </lineage>
</organism>
<dbReference type="InterPro" id="IPR036170">
    <property type="entry name" value="YezG-like_sf"/>
</dbReference>
<comment type="caution">
    <text evidence="1">The sequence shown here is derived from an EMBL/GenBank/DDBJ whole genome shotgun (WGS) entry which is preliminary data.</text>
</comment>
<reference evidence="2" key="1">
    <citation type="journal article" date="2019" name="Int. J. Syst. Evol. Microbiol.">
        <title>The Global Catalogue of Microorganisms (GCM) 10K type strain sequencing project: providing services to taxonomists for standard genome sequencing and annotation.</title>
        <authorList>
            <consortium name="The Broad Institute Genomics Platform"/>
            <consortium name="The Broad Institute Genome Sequencing Center for Infectious Disease"/>
            <person name="Wu L."/>
            <person name="Ma J."/>
        </authorList>
    </citation>
    <scope>NUCLEOTIDE SEQUENCE [LARGE SCALE GENOMIC DNA]</scope>
    <source>
        <strain evidence="2">JCM 17440</strain>
    </source>
</reference>
<proteinExistence type="predicted"/>
<accession>A0ABP8BXR7</accession>
<dbReference type="Proteomes" id="UP001501710">
    <property type="component" value="Unassembled WGS sequence"/>
</dbReference>
<evidence type="ECO:0000313" key="2">
    <source>
        <dbReference type="Proteomes" id="UP001501710"/>
    </source>
</evidence>
<dbReference type="RefSeq" id="WP_344894285.1">
    <property type="nucleotide sequence ID" value="NZ_BAABAS010000005.1"/>
</dbReference>